<keyword evidence="2" id="KW-1185">Reference proteome</keyword>
<evidence type="ECO:0000313" key="2">
    <source>
        <dbReference type="Proteomes" id="UP001190700"/>
    </source>
</evidence>
<sequence>MLNTWMQRMKDLNTQVEAAEEATAKVAGNSFPMRLANLATDMPQMFHLYGQDLRSPLDVHTLFDTLRLVLVLALLYLHNAIVYAERTMDWLEEPTWRRTLGERSYTAHNTRGRFRSSEQNGYTMIQLRGSMESDAAVHGGTEALRAKLTFIKQKVYAGTDGLVTDWS</sequence>
<proteinExistence type="predicted"/>
<protein>
    <submittedName>
        <fullName evidence="1">Uncharacterized protein</fullName>
    </submittedName>
</protein>
<dbReference type="Proteomes" id="UP001190700">
    <property type="component" value="Unassembled WGS sequence"/>
</dbReference>
<organism evidence="1 2">
    <name type="scientific">Cymbomonas tetramitiformis</name>
    <dbReference type="NCBI Taxonomy" id="36881"/>
    <lineage>
        <taxon>Eukaryota</taxon>
        <taxon>Viridiplantae</taxon>
        <taxon>Chlorophyta</taxon>
        <taxon>Pyramimonadophyceae</taxon>
        <taxon>Pyramimonadales</taxon>
        <taxon>Pyramimonadaceae</taxon>
        <taxon>Cymbomonas</taxon>
    </lineage>
</organism>
<evidence type="ECO:0000313" key="1">
    <source>
        <dbReference type="EMBL" id="KAK3243882.1"/>
    </source>
</evidence>
<dbReference type="AlphaFoldDB" id="A0AAE0BY22"/>
<gene>
    <name evidence="1" type="ORF">CYMTET_46486</name>
</gene>
<accession>A0AAE0BY22</accession>
<dbReference type="EMBL" id="LGRX02032586">
    <property type="protein sequence ID" value="KAK3243882.1"/>
    <property type="molecule type" value="Genomic_DNA"/>
</dbReference>
<reference evidence="1 2" key="1">
    <citation type="journal article" date="2015" name="Genome Biol. Evol.">
        <title>Comparative Genomics of a Bacterivorous Green Alga Reveals Evolutionary Causalities and Consequences of Phago-Mixotrophic Mode of Nutrition.</title>
        <authorList>
            <person name="Burns J.A."/>
            <person name="Paasch A."/>
            <person name="Narechania A."/>
            <person name="Kim E."/>
        </authorList>
    </citation>
    <scope>NUCLEOTIDE SEQUENCE [LARGE SCALE GENOMIC DNA]</scope>
    <source>
        <strain evidence="1 2">PLY_AMNH</strain>
    </source>
</reference>
<comment type="caution">
    <text evidence="1">The sequence shown here is derived from an EMBL/GenBank/DDBJ whole genome shotgun (WGS) entry which is preliminary data.</text>
</comment>
<name>A0AAE0BY22_9CHLO</name>